<protein>
    <submittedName>
        <fullName evidence="1">Uncharacterized protein</fullName>
    </submittedName>
</protein>
<dbReference type="AlphaFoldDB" id="A0A9Q8T2N7"/>
<dbReference type="EMBL" id="CP019479">
    <property type="protein sequence ID" value="UQC87798.1"/>
    <property type="molecule type" value="Genomic_DNA"/>
</dbReference>
<sequence>MLVQITLVIRASGCICDAAAERDLPAVTLPEGLKKSVPVKLGSRLGHFEVAIGRKLAQKLSGCLRQEAIALSWQQERQETEQERAGKRADLPPVSPPRWLFPSNIMSCCTYLDVPYVTQATRQARTLNMKSQLLSLALQARTEGRALPYVSVPEMTWKECGASSDNHRHILVAAFTCTPMPLDQAESNRDDLRSLPLHPCYDVYVHGYRVFSAHQPTESYF</sequence>
<evidence type="ECO:0000313" key="1">
    <source>
        <dbReference type="EMBL" id="UQC87798.1"/>
    </source>
</evidence>
<keyword evidence="2" id="KW-1185">Reference proteome</keyword>
<dbReference type="Proteomes" id="UP000830671">
    <property type="component" value="Chromosome 7"/>
</dbReference>
<dbReference type="KEGG" id="clup:CLUP02_13318"/>
<proteinExistence type="predicted"/>
<accession>A0A9Q8T2N7</accession>
<reference evidence="1" key="1">
    <citation type="journal article" date="2021" name="Mol. Plant Microbe Interact.">
        <title>Complete Genome Sequence of the Plant-Pathogenic Fungus Colletotrichum lupini.</title>
        <authorList>
            <person name="Baroncelli R."/>
            <person name="Pensec F."/>
            <person name="Da Lio D."/>
            <person name="Boufleur T."/>
            <person name="Vicente I."/>
            <person name="Sarrocco S."/>
            <person name="Picot A."/>
            <person name="Baraldi E."/>
            <person name="Sukno S."/>
            <person name="Thon M."/>
            <person name="Le Floch G."/>
        </authorList>
    </citation>
    <scope>NUCLEOTIDE SEQUENCE</scope>
    <source>
        <strain evidence="1">IMI 504893</strain>
    </source>
</reference>
<gene>
    <name evidence="1" type="ORF">CLUP02_13318</name>
</gene>
<evidence type="ECO:0000313" key="2">
    <source>
        <dbReference type="Proteomes" id="UP000830671"/>
    </source>
</evidence>
<dbReference type="RefSeq" id="XP_049149404.1">
    <property type="nucleotide sequence ID" value="XM_049292258.1"/>
</dbReference>
<organism evidence="1 2">
    <name type="scientific">Colletotrichum lupini</name>
    <dbReference type="NCBI Taxonomy" id="145971"/>
    <lineage>
        <taxon>Eukaryota</taxon>
        <taxon>Fungi</taxon>
        <taxon>Dikarya</taxon>
        <taxon>Ascomycota</taxon>
        <taxon>Pezizomycotina</taxon>
        <taxon>Sordariomycetes</taxon>
        <taxon>Hypocreomycetidae</taxon>
        <taxon>Glomerellales</taxon>
        <taxon>Glomerellaceae</taxon>
        <taxon>Colletotrichum</taxon>
        <taxon>Colletotrichum acutatum species complex</taxon>
    </lineage>
</organism>
<name>A0A9Q8T2N7_9PEZI</name>
<dbReference type="GeneID" id="73347268"/>